<dbReference type="PROSITE" id="PS50157">
    <property type="entry name" value="ZINC_FINGER_C2H2_2"/>
    <property type="match status" value="1"/>
</dbReference>
<feature type="compositionally biased region" description="Basic residues" evidence="2">
    <location>
        <begin position="208"/>
        <end position="217"/>
    </location>
</feature>
<dbReference type="GO" id="GO:0006357">
    <property type="term" value="P:regulation of transcription by RNA polymerase II"/>
    <property type="evidence" value="ECO:0007669"/>
    <property type="project" value="TreeGrafter"/>
</dbReference>
<feature type="compositionally biased region" description="Acidic residues" evidence="2">
    <location>
        <begin position="96"/>
        <end position="107"/>
    </location>
</feature>
<organism evidence="4 5">
    <name type="scientific">Tigriopus californicus</name>
    <name type="common">Marine copepod</name>
    <dbReference type="NCBI Taxonomy" id="6832"/>
    <lineage>
        <taxon>Eukaryota</taxon>
        <taxon>Metazoa</taxon>
        <taxon>Ecdysozoa</taxon>
        <taxon>Arthropoda</taxon>
        <taxon>Crustacea</taxon>
        <taxon>Multicrustacea</taxon>
        <taxon>Hexanauplia</taxon>
        <taxon>Copepoda</taxon>
        <taxon>Harpacticoida</taxon>
        <taxon>Harpacticidae</taxon>
        <taxon>Tigriopus</taxon>
    </lineage>
</organism>
<dbReference type="InterPro" id="IPR013087">
    <property type="entry name" value="Znf_C2H2_type"/>
</dbReference>
<feature type="compositionally biased region" description="Polar residues" evidence="2">
    <location>
        <begin position="494"/>
        <end position="503"/>
    </location>
</feature>
<feature type="compositionally biased region" description="Polar residues" evidence="2">
    <location>
        <begin position="608"/>
        <end position="620"/>
    </location>
</feature>
<feature type="compositionally biased region" description="Low complexity" evidence="2">
    <location>
        <begin position="804"/>
        <end position="822"/>
    </location>
</feature>
<feature type="compositionally biased region" description="Basic and acidic residues" evidence="2">
    <location>
        <begin position="407"/>
        <end position="423"/>
    </location>
</feature>
<dbReference type="AlphaFoldDB" id="A0A553NPD1"/>
<dbReference type="PROSITE" id="PS00028">
    <property type="entry name" value="ZINC_FINGER_C2H2_1"/>
    <property type="match status" value="1"/>
</dbReference>
<feature type="region of interest" description="Disordered" evidence="2">
    <location>
        <begin position="646"/>
        <end position="665"/>
    </location>
</feature>
<dbReference type="PANTHER" id="PTHR21564:SF5">
    <property type="entry name" value="SCRIBBLER, ISOFORM J"/>
    <property type="match status" value="1"/>
</dbReference>
<feature type="compositionally biased region" description="Low complexity" evidence="2">
    <location>
        <begin position="38"/>
        <end position="56"/>
    </location>
</feature>
<evidence type="ECO:0000259" key="3">
    <source>
        <dbReference type="PROSITE" id="PS50157"/>
    </source>
</evidence>
<feature type="domain" description="C2H2-type" evidence="3">
    <location>
        <begin position="343"/>
        <end position="373"/>
    </location>
</feature>
<keyword evidence="1" id="KW-0863">Zinc-finger</keyword>
<feature type="compositionally biased region" description="Low complexity" evidence="2">
    <location>
        <begin position="21"/>
        <end position="30"/>
    </location>
</feature>
<feature type="region of interest" description="Disordered" evidence="2">
    <location>
        <begin position="195"/>
        <end position="234"/>
    </location>
</feature>
<dbReference type="PANTHER" id="PTHR21564">
    <property type="entry name" value="BRAKELESS PROTEIN"/>
    <property type="match status" value="1"/>
</dbReference>
<feature type="region of interest" description="Disordered" evidence="2">
    <location>
        <begin position="304"/>
        <end position="336"/>
    </location>
</feature>
<evidence type="ECO:0000313" key="4">
    <source>
        <dbReference type="EMBL" id="TRY67260.1"/>
    </source>
</evidence>
<dbReference type="GO" id="GO:0008270">
    <property type="term" value="F:zinc ion binding"/>
    <property type="evidence" value="ECO:0007669"/>
    <property type="project" value="UniProtKB-KW"/>
</dbReference>
<dbReference type="EMBL" id="VCGU01000011">
    <property type="protein sequence ID" value="TRY67260.1"/>
    <property type="molecule type" value="Genomic_DNA"/>
</dbReference>
<evidence type="ECO:0000313" key="5">
    <source>
        <dbReference type="Proteomes" id="UP000318571"/>
    </source>
</evidence>
<feature type="compositionally biased region" description="Basic and acidic residues" evidence="2">
    <location>
        <begin position="62"/>
        <end position="95"/>
    </location>
</feature>
<keyword evidence="1" id="KW-0479">Metal-binding</keyword>
<feature type="region of interest" description="Disordered" evidence="2">
    <location>
        <begin position="479"/>
        <end position="503"/>
    </location>
</feature>
<name>A0A553NPD1_TIGCA</name>
<protein>
    <recommendedName>
        <fullName evidence="3">C2H2-type domain-containing protein</fullName>
    </recommendedName>
</protein>
<feature type="compositionally biased region" description="Polar residues" evidence="2">
    <location>
        <begin position="1"/>
        <end position="20"/>
    </location>
</feature>
<comment type="caution">
    <text evidence="4">The sequence shown here is derived from an EMBL/GenBank/DDBJ whole genome shotgun (WGS) entry which is preliminary data.</text>
</comment>
<feature type="compositionally biased region" description="Polar residues" evidence="2">
    <location>
        <begin position="426"/>
        <end position="444"/>
    </location>
</feature>
<keyword evidence="1" id="KW-0862">Zinc</keyword>
<feature type="region of interest" description="Disordered" evidence="2">
    <location>
        <begin position="882"/>
        <end position="902"/>
    </location>
</feature>
<feature type="region of interest" description="Disordered" evidence="2">
    <location>
        <begin position="803"/>
        <end position="824"/>
    </location>
</feature>
<dbReference type="InterPro" id="IPR040010">
    <property type="entry name" value="ZN608/ZN609"/>
</dbReference>
<feature type="region of interest" description="Disordered" evidence="2">
    <location>
        <begin position="523"/>
        <end position="623"/>
    </location>
</feature>
<feature type="compositionally biased region" description="Polar residues" evidence="2">
    <location>
        <begin position="548"/>
        <end position="559"/>
    </location>
</feature>
<evidence type="ECO:0000256" key="1">
    <source>
        <dbReference type="PROSITE-ProRule" id="PRU00042"/>
    </source>
</evidence>
<reference evidence="4 5" key="1">
    <citation type="journal article" date="2018" name="Nat. Ecol. Evol.">
        <title>Genomic signatures of mitonuclear coevolution across populations of Tigriopus californicus.</title>
        <authorList>
            <person name="Barreto F.S."/>
            <person name="Watson E.T."/>
            <person name="Lima T.G."/>
            <person name="Willett C.S."/>
            <person name="Edmands S."/>
            <person name="Li W."/>
            <person name="Burton R.S."/>
        </authorList>
    </citation>
    <scope>NUCLEOTIDE SEQUENCE [LARGE SCALE GENOMIC DNA]</scope>
    <source>
        <strain evidence="4 5">San Diego</strain>
    </source>
</reference>
<feature type="region of interest" description="Disordered" evidence="2">
    <location>
        <begin position="406"/>
        <end position="465"/>
    </location>
</feature>
<dbReference type="GO" id="GO:0005634">
    <property type="term" value="C:nucleus"/>
    <property type="evidence" value="ECO:0007669"/>
    <property type="project" value="TreeGrafter"/>
</dbReference>
<sequence>MASTAPTIGATTNIAITPTNSSSLSSSLTTAGGGVLGVGTPPSSSSSLLSLSGAVSNGINGKKTDKAHQEVQPRVESTSKRSREVDPEGGNHEEDHGDEEDEDDDFEPPSSPESKTEPPHSPPPPPISSLCSPNERATMTEPDNLGPCEPGTAVKLQGIVWQETDRGLLVINVTWKGKTYMGTLLDCNRQLEEHKYGPPREAPALSRGRGRKARNCRSRTPPVKGKGGKHKGNHRHLSNSIFAIPASPLAQESKGVGAIPSSSSCAVVASTAAAAPVVVSLTNNVGSAFAPNKRRSFQEACYAIENSDSKDRDDGNDSDQDGEDSNNLDGRSCSSPERDACLIECPKPECSKKFRDLEALKFHLSFSHNELKAAHDAALLEKKRLEDDQAERKAAAQAVEAAAARTKKADALRNQDKENEGKKTTIMASSATLNVTSSKNQTSEDGAVKSELPPTNGFVSSSDNHQDGVLDLVCKKKSTNNSNGNFEGSDCSKGISSPNQNSPAPIALVKPLLTSSSHQVVTAPNRVPTNSSMNSNVMNGGSSPLAVNHNNSASPSHTKVPSPAYSDISDEENDNGCPTAGGSQNPPVLLPPSLSKPPIQVGLAKPNIPSSSTSALSAKLNNVPGKLGPGPSSMSIRPEYHNAGVKPTSQTIGPPLADLSRGPPGFPLGMPRLPSHLVGPPGFTHPYNAFSSTGPPPPAHGGGGGAAAAVAALAAMSSNSRAAQEILSRATSASQALDLLQHAAVANSFLPASGKLQELHERALNFPHSKTSVANSLASMVNSHRMAAVSLANSSMPNRPMTMLSASSPRSLPLSSTISSPPKHSNPFMPGVTAGSMIPGLPNFSLAAAAATGFPMSSAMTSTVNSSIPSSIFHNTLHHHLGGPSVRGLPPFPPNSSAHHPR</sequence>
<feature type="region of interest" description="Disordered" evidence="2">
    <location>
        <begin position="1"/>
        <end position="150"/>
    </location>
</feature>
<accession>A0A553NPD1</accession>
<proteinExistence type="predicted"/>
<dbReference type="Proteomes" id="UP000318571">
    <property type="component" value="Chromosome 4"/>
</dbReference>
<keyword evidence="5" id="KW-1185">Reference proteome</keyword>
<gene>
    <name evidence="4" type="ORF">TCAL_03294</name>
</gene>
<feature type="compositionally biased region" description="Acidic residues" evidence="2">
    <location>
        <begin position="316"/>
        <end position="326"/>
    </location>
</feature>
<feature type="compositionally biased region" description="Low complexity" evidence="2">
    <location>
        <begin position="530"/>
        <end position="543"/>
    </location>
</feature>
<evidence type="ECO:0000256" key="2">
    <source>
        <dbReference type="SAM" id="MobiDB-lite"/>
    </source>
</evidence>